<feature type="binding site" evidence="1">
    <location>
        <position position="16"/>
    </location>
    <ligand>
        <name>Zn(2+)</name>
        <dbReference type="ChEBI" id="CHEBI:29105"/>
    </ligand>
</feature>
<dbReference type="InterPro" id="IPR011257">
    <property type="entry name" value="DNA_glycosylase"/>
</dbReference>
<dbReference type="InterPro" id="IPR052891">
    <property type="entry name" value="DNA-3mA_glycosylase"/>
</dbReference>
<feature type="binding site" evidence="1">
    <location>
        <position position="193"/>
    </location>
    <ligand>
        <name>Zn(2+)</name>
        <dbReference type="ChEBI" id="CHEBI:29105"/>
    </ligand>
</feature>
<evidence type="ECO:0000313" key="3">
    <source>
        <dbReference type="Proteomes" id="UP001301140"/>
    </source>
</evidence>
<dbReference type="RefSeq" id="WP_327787877.1">
    <property type="nucleotide sequence ID" value="NZ_JARGEQ010000024.1"/>
</dbReference>
<dbReference type="PANTHER" id="PTHR30037:SF4">
    <property type="entry name" value="DNA-3-METHYLADENINE GLYCOSYLASE I"/>
    <property type="match status" value="1"/>
</dbReference>
<organism evidence="2 3">
    <name type="scientific">Marinimicrococcus flavescens</name>
    <dbReference type="NCBI Taxonomy" id="3031815"/>
    <lineage>
        <taxon>Bacteria</taxon>
        <taxon>Pseudomonadati</taxon>
        <taxon>Pseudomonadota</taxon>
        <taxon>Alphaproteobacteria</taxon>
        <taxon>Geminicoccales</taxon>
        <taxon>Geminicoccaceae</taxon>
        <taxon>Marinimicrococcus</taxon>
    </lineage>
</organism>
<dbReference type="GO" id="GO:0006284">
    <property type="term" value="P:base-excision repair"/>
    <property type="evidence" value="ECO:0007669"/>
    <property type="project" value="InterPro"/>
</dbReference>
<dbReference type="GO" id="GO:0008725">
    <property type="term" value="F:DNA-3-methyladenine glycosylase activity"/>
    <property type="evidence" value="ECO:0007669"/>
    <property type="project" value="InterPro"/>
</dbReference>
<keyword evidence="1" id="KW-0862">Zinc</keyword>
<comment type="caution">
    <text evidence="2">The sequence shown here is derived from an EMBL/GenBank/DDBJ whole genome shotgun (WGS) entry which is preliminary data.</text>
</comment>
<reference evidence="2 3" key="1">
    <citation type="submission" date="2023-03" db="EMBL/GenBank/DDBJ databases">
        <title>YIM 152171 draft genome.</title>
        <authorList>
            <person name="Yang Z."/>
        </authorList>
    </citation>
    <scope>NUCLEOTIDE SEQUENCE [LARGE SCALE GENOMIC DNA]</scope>
    <source>
        <strain evidence="2 3">YIM 152171</strain>
    </source>
</reference>
<proteinExistence type="predicted"/>
<accession>A0AAP3UZ36</accession>
<dbReference type="Pfam" id="PF03352">
    <property type="entry name" value="Adenine_glyco"/>
    <property type="match status" value="1"/>
</dbReference>
<gene>
    <name evidence="2" type="ORF">PZ740_03555</name>
</gene>
<dbReference type="EMBL" id="JARGEQ010000024">
    <property type="protein sequence ID" value="MDF1585459.1"/>
    <property type="molecule type" value="Genomic_DNA"/>
</dbReference>
<name>A0AAP3UZ36_9PROT</name>
<keyword evidence="1" id="KW-0479">Metal-binding</keyword>
<dbReference type="InterPro" id="IPR005019">
    <property type="entry name" value="Adenine_glyco"/>
</dbReference>
<protein>
    <submittedName>
        <fullName evidence="2">DNA-3-methyladenine glycosylase I</fullName>
    </submittedName>
</protein>
<evidence type="ECO:0000313" key="2">
    <source>
        <dbReference type="EMBL" id="MDF1585459.1"/>
    </source>
</evidence>
<dbReference type="AlphaFoldDB" id="A0AAP3UZ36"/>
<dbReference type="Proteomes" id="UP001301140">
    <property type="component" value="Unassembled WGS sequence"/>
</dbReference>
<dbReference type="PANTHER" id="PTHR30037">
    <property type="entry name" value="DNA-3-METHYLADENINE GLYCOSYLASE 1"/>
    <property type="match status" value="1"/>
</dbReference>
<sequence>MAPEGLIQGEDGRHRCWWHGGDPLYRDYHDTEWGRPTADDRRLFEKLCLEGFQAGLSWITILRKRPRFRAAFADFDWNVLAGYGEDHVRHLLDDAGIVRHRGKIEAVIGNARCMQALLEETGSLASLVWRFAPSPAARPQQLDYATARAITQTPESTALSRELRRRGWRFVGPTTVYAFMQAMGLVNDHLEGCCVREEVEAARRDFPLARHRQA</sequence>
<feature type="binding site" evidence="1">
    <location>
        <position position="29"/>
    </location>
    <ligand>
        <name>Zn(2+)</name>
        <dbReference type="ChEBI" id="CHEBI:29105"/>
    </ligand>
</feature>
<feature type="binding site" evidence="1">
    <location>
        <position position="189"/>
    </location>
    <ligand>
        <name>Zn(2+)</name>
        <dbReference type="ChEBI" id="CHEBI:29105"/>
    </ligand>
</feature>
<dbReference type="GO" id="GO:0046872">
    <property type="term" value="F:metal ion binding"/>
    <property type="evidence" value="ECO:0007669"/>
    <property type="project" value="UniProtKB-KW"/>
</dbReference>
<dbReference type="Gene3D" id="1.10.340.30">
    <property type="entry name" value="Hypothetical protein, domain 2"/>
    <property type="match status" value="1"/>
</dbReference>
<evidence type="ECO:0000256" key="1">
    <source>
        <dbReference type="PIRSR" id="PIRSR605019-1"/>
    </source>
</evidence>
<keyword evidence="3" id="KW-1185">Reference proteome</keyword>
<dbReference type="SUPFAM" id="SSF48150">
    <property type="entry name" value="DNA-glycosylase"/>
    <property type="match status" value="1"/>
</dbReference>